<dbReference type="SMART" id="SM01040">
    <property type="entry name" value="Bro-N"/>
    <property type="match status" value="1"/>
</dbReference>
<organism evidence="2 3">
    <name type="scientific">Pseudoneobacillus rhizosphaerae</name>
    <dbReference type="NCBI Taxonomy" id="2880968"/>
    <lineage>
        <taxon>Bacteria</taxon>
        <taxon>Bacillati</taxon>
        <taxon>Bacillota</taxon>
        <taxon>Bacilli</taxon>
        <taxon>Bacillales</taxon>
        <taxon>Bacillaceae</taxon>
        <taxon>Pseudoneobacillus</taxon>
    </lineage>
</organism>
<dbReference type="PANTHER" id="PTHR36180:SF2">
    <property type="entry name" value="BRO FAMILY PROTEIN"/>
    <property type="match status" value="1"/>
</dbReference>
<dbReference type="AlphaFoldDB" id="A0A9C7G9A9"/>
<dbReference type="Pfam" id="PF03374">
    <property type="entry name" value="ANT"/>
    <property type="match status" value="1"/>
</dbReference>
<dbReference type="InterPro" id="IPR005039">
    <property type="entry name" value="Ant_C"/>
</dbReference>
<name>A0A9C7G9A9_9BACI</name>
<dbReference type="EMBL" id="CAKJTG010000008">
    <property type="protein sequence ID" value="CAG9608020.1"/>
    <property type="molecule type" value="Genomic_DNA"/>
</dbReference>
<feature type="domain" description="Bro-N" evidence="1">
    <location>
        <begin position="1"/>
        <end position="102"/>
    </location>
</feature>
<protein>
    <recommendedName>
        <fullName evidence="1">Bro-N domain-containing protein</fullName>
    </recommendedName>
</protein>
<dbReference type="Proteomes" id="UP000789845">
    <property type="component" value="Unassembled WGS sequence"/>
</dbReference>
<comment type="caution">
    <text evidence="2">The sequence shown here is derived from an EMBL/GenBank/DDBJ whole genome shotgun (WGS) entry which is preliminary data.</text>
</comment>
<evidence type="ECO:0000313" key="3">
    <source>
        <dbReference type="Proteomes" id="UP000789845"/>
    </source>
</evidence>
<sequence>MDQISKVFQFGGKTVRTILKNNEPWFVAKDVCEVLEINNVTQAISRLDEDERSMFNIGRQGESNIVNEPGLYTLILGSRKPEAKQFKRWITHEVLPMIRQTGGYVSNDEMFVNTYLPFADDHTKLMFRATLETVRKQNEQLTIMQPKADYFDALVDRNLLTNFRDTAKGIQIKEKDFINWLLENKFIYRDQKGKLKPYSQYVPQFFQLKEWERNGKADTQTLITPKGKETFRLLISKKVS</sequence>
<gene>
    <name evidence="2" type="ORF">NEOCIP111885_01712</name>
</gene>
<dbReference type="PANTHER" id="PTHR36180">
    <property type="entry name" value="DNA-BINDING PROTEIN-RELATED-RELATED"/>
    <property type="match status" value="1"/>
</dbReference>
<evidence type="ECO:0000259" key="1">
    <source>
        <dbReference type="PROSITE" id="PS51750"/>
    </source>
</evidence>
<keyword evidence="3" id="KW-1185">Reference proteome</keyword>
<dbReference type="Pfam" id="PF02498">
    <property type="entry name" value="Bro-N"/>
    <property type="match status" value="1"/>
</dbReference>
<dbReference type="InterPro" id="IPR003497">
    <property type="entry name" value="BRO_N_domain"/>
</dbReference>
<dbReference type="PROSITE" id="PS51750">
    <property type="entry name" value="BRO_N"/>
    <property type="match status" value="1"/>
</dbReference>
<reference evidence="2" key="1">
    <citation type="submission" date="2021-10" db="EMBL/GenBank/DDBJ databases">
        <authorList>
            <person name="Criscuolo A."/>
        </authorList>
    </citation>
    <scope>NUCLEOTIDE SEQUENCE</scope>
    <source>
        <strain evidence="2">CIP111885</strain>
    </source>
</reference>
<dbReference type="GO" id="GO:0003677">
    <property type="term" value="F:DNA binding"/>
    <property type="evidence" value="ECO:0007669"/>
    <property type="project" value="InterPro"/>
</dbReference>
<dbReference type="RefSeq" id="WP_230496273.1">
    <property type="nucleotide sequence ID" value="NZ_CAKJTG010000008.1"/>
</dbReference>
<accession>A0A9C7G9A9</accession>
<proteinExistence type="predicted"/>
<evidence type="ECO:0000313" key="2">
    <source>
        <dbReference type="EMBL" id="CAG9608020.1"/>
    </source>
</evidence>